<gene>
    <name evidence="7" type="ORF">AWB78_07889</name>
</gene>
<evidence type="ECO:0000259" key="4">
    <source>
        <dbReference type="Pfam" id="PF00205"/>
    </source>
</evidence>
<evidence type="ECO:0000256" key="1">
    <source>
        <dbReference type="ARBA" id="ARBA00007812"/>
    </source>
</evidence>
<feature type="domain" description="Thiamine pyrophosphate enzyme TPP-binding" evidence="5">
    <location>
        <begin position="406"/>
        <end position="548"/>
    </location>
</feature>
<dbReference type="Gene3D" id="3.40.50.1220">
    <property type="entry name" value="TPP-binding domain"/>
    <property type="match status" value="1"/>
</dbReference>
<dbReference type="RefSeq" id="WP_062612025.1">
    <property type="nucleotide sequence ID" value="NZ_FCOX02000102.1"/>
</dbReference>
<dbReference type="CDD" id="cd07035">
    <property type="entry name" value="TPP_PYR_POX_like"/>
    <property type="match status" value="1"/>
</dbReference>
<comment type="caution">
    <text evidence="7">The sequence shown here is derived from an EMBL/GenBank/DDBJ whole genome shotgun (WGS) entry which is preliminary data.</text>
</comment>
<dbReference type="CDD" id="cd00568">
    <property type="entry name" value="TPP_enzymes"/>
    <property type="match status" value="1"/>
</dbReference>
<sequence>MPISVADYVFQRVAAAGVKDVFMVSGGGIMYLCDALGRSPDLRYWCNYHEQACAIAAEGYARVTEGMGVCLVTTGPGSTNALSGIAGAWVDSIPVLVISGQVRTGIMADYERQRQVGPQEINITPMAAPVTKHAVTVTRAEDVRYELEKCLYLARAGRPGPVWLNLPLDIQCALIEPDGQRGYIPEIQATPGLDHAIIAQIADLFALAKRPVVLYGNGIVLSGARRSFRKLVEDLRVPAMSTISAMDVLPEDHPFFQGRIGPGGQRRANFALQNSDLVLAIGTSLSISAIGFSDKFAPKAKKILVNIDEGDLEKRNITIDLPVLADAHEFITAFRAQLELRDCRTPQRWLDVCTMWKREYPPMPSSEHLQKEHVDIYAAYDELSRQLGSTDIVVSGNSLDGCIIAYQNHRVKDGQVAFTSACMGAMGWDLPALVGACIADDRKRRGVLVTGDGSVLFNIQELMFLGHNRLNAKLFISNNDGYQSIRNTQTRFFDGRQVGTDAHSGVGNPNFEQLAAAFNLKYLRISTNAELKESIARVFADTEPWLVEMCVSQAQQRFRASSYRKPDGTLASRPMEDMDPLLPREELERNMTMFDND</sequence>
<comment type="similarity">
    <text evidence="1 3">Belongs to the TPP enzyme family.</text>
</comment>
<dbReference type="OrthoDB" id="9785953at2"/>
<dbReference type="Pfam" id="PF02776">
    <property type="entry name" value="TPP_enzyme_N"/>
    <property type="match status" value="1"/>
</dbReference>
<reference evidence="7" key="1">
    <citation type="submission" date="2016-01" db="EMBL/GenBank/DDBJ databases">
        <authorList>
            <person name="Peeters C."/>
        </authorList>
    </citation>
    <scope>NUCLEOTIDE SEQUENCE</scope>
    <source>
        <strain evidence="7">LMG 29321</strain>
    </source>
</reference>
<proteinExistence type="inferred from homology"/>
<dbReference type="AlphaFoldDB" id="A0A158EH57"/>
<organism evidence="7 8">
    <name type="scientific">Caballeronia calidae</name>
    <dbReference type="NCBI Taxonomy" id="1777139"/>
    <lineage>
        <taxon>Bacteria</taxon>
        <taxon>Pseudomonadati</taxon>
        <taxon>Pseudomonadota</taxon>
        <taxon>Betaproteobacteria</taxon>
        <taxon>Burkholderiales</taxon>
        <taxon>Burkholderiaceae</taxon>
        <taxon>Caballeronia</taxon>
    </lineage>
</organism>
<keyword evidence="2 3" id="KW-0786">Thiamine pyrophosphate</keyword>
<evidence type="ECO:0000256" key="3">
    <source>
        <dbReference type="RuleBase" id="RU362132"/>
    </source>
</evidence>
<dbReference type="GO" id="GO:0030976">
    <property type="term" value="F:thiamine pyrophosphate binding"/>
    <property type="evidence" value="ECO:0007669"/>
    <property type="project" value="InterPro"/>
</dbReference>
<dbReference type="SUPFAM" id="SSF52518">
    <property type="entry name" value="Thiamin diphosphate-binding fold (THDP-binding)"/>
    <property type="match status" value="2"/>
</dbReference>
<dbReference type="InterPro" id="IPR029035">
    <property type="entry name" value="DHS-like_NAD/FAD-binding_dom"/>
</dbReference>
<dbReference type="InterPro" id="IPR045229">
    <property type="entry name" value="TPP_enz"/>
</dbReference>
<dbReference type="InterPro" id="IPR029061">
    <property type="entry name" value="THDP-binding"/>
</dbReference>
<dbReference type="Gene3D" id="3.40.50.970">
    <property type="match status" value="2"/>
</dbReference>
<evidence type="ECO:0000259" key="6">
    <source>
        <dbReference type="Pfam" id="PF02776"/>
    </source>
</evidence>
<dbReference type="InterPro" id="IPR012001">
    <property type="entry name" value="Thiamin_PyroP_enz_TPP-bd_dom"/>
</dbReference>
<evidence type="ECO:0000259" key="5">
    <source>
        <dbReference type="Pfam" id="PF02775"/>
    </source>
</evidence>
<dbReference type="GO" id="GO:0000287">
    <property type="term" value="F:magnesium ion binding"/>
    <property type="evidence" value="ECO:0007669"/>
    <property type="project" value="InterPro"/>
</dbReference>
<accession>A0A158EH57</accession>
<dbReference type="InterPro" id="IPR011766">
    <property type="entry name" value="TPP_enzyme_TPP-bd"/>
</dbReference>
<evidence type="ECO:0000313" key="7">
    <source>
        <dbReference type="EMBL" id="SAL06123.1"/>
    </source>
</evidence>
<dbReference type="Proteomes" id="UP000071859">
    <property type="component" value="Unassembled WGS sequence"/>
</dbReference>
<keyword evidence="8" id="KW-1185">Reference proteome</keyword>
<protein>
    <submittedName>
        <fullName evidence="7">Acetolactate synthase</fullName>
    </submittedName>
</protein>
<evidence type="ECO:0000313" key="8">
    <source>
        <dbReference type="Proteomes" id="UP000071859"/>
    </source>
</evidence>
<evidence type="ECO:0000256" key="2">
    <source>
        <dbReference type="ARBA" id="ARBA00023052"/>
    </source>
</evidence>
<dbReference type="GO" id="GO:0009099">
    <property type="term" value="P:L-valine biosynthetic process"/>
    <property type="evidence" value="ECO:0007669"/>
    <property type="project" value="TreeGrafter"/>
</dbReference>
<dbReference type="FunFam" id="3.40.50.970:FF:000007">
    <property type="entry name" value="Acetolactate synthase"/>
    <property type="match status" value="1"/>
</dbReference>
<dbReference type="InterPro" id="IPR012000">
    <property type="entry name" value="Thiamin_PyroP_enz_cen_dom"/>
</dbReference>
<dbReference type="Pfam" id="PF02775">
    <property type="entry name" value="TPP_enzyme_C"/>
    <property type="match status" value="1"/>
</dbReference>
<feature type="domain" description="Thiamine pyrophosphate enzyme N-terminal TPP-binding" evidence="6">
    <location>
        <begin position="4"/>
        <end position="108"/>
    </location>
</feature>
<dbReference type="EMBL" id="FCOX02000102">
    <property type="protein sequence ID" value="SAL06123.1"/>
    <property type="molecule type" value="Genomic_DNA"/>
</dbReference>
<dbReference type="PANTHER" id="PTHR18968:SF142">
    <property type="entry name" value="ACETOLACTATE SYNTHASE"/>
    <property type="match status" value="1"/>
</dbReference>
<dbReference type="GO" id="GO:0003984">
    <property type="term" value="F:acetolactate synthase activity"/>
    <property type="evidence" value="ECO:0007669"/>
    <property type="project" value="TreeGrafter"/>
</dbReference>
<dbReference type="GO" id="GO:0050660">
    <property type="term" value="F:flavin adenine dinucleotide binding"/>
    <property type="evidence" value="ECO:0007669"/>
    <property type="project" value="TreeGrafter"/>
</dbReference>
<name>A0A158EH57_9BURK</name>
<dbReference type="GO" id="GO:0005948">
    <property type="term" value="C:acetolactate synthase complex"/>
    <property type="evidence" value="ECO:0007669"/>
    <property type="project" value="TreeGrafter"/>
</dbReference>
<dbReference type="SUPFAM" id="SSF52467">
    <property type="entry name" value="DHS-like NAD/FAD-binding domain"/>
    <property type="match status" value="1"/>
</dbReference>
<dbReference type="PANTHER" id="PTHR18968">
    <property type="entry name" value="THIAMINE PYROPHOSPHATE ENZYMES"/>
    <property type="match status" value="1"/>
</dbReference>
<dbReference type="Pfam" id="PF00205">
    <property type="entry name" value="TPP_enzyme_M"/>
    <property type="match status" value="1"/>
</dbReference>
<feature type="domain" description="Thiamine pyrophosphate enzyme central" evidence="4">
    <location>
        <begin position="198"/>
        <end position="333"/>
    </location>
</feature>
<dbReference type="GO" id="GO:0009097">
    <property type="term" value="P:isoleucine biosynthetic process"/>
    <property type="evidence" value="ECO:0007669"/>
    <property type="project" value="TreeGrafter"/>
</dbReference>